<dbReference type="Pfam" id="PF13568">
    <property type="entry name" value="OMP_b-brl_2"/>
    <property type="match status" value="1"/>
</dbReference>
<name>A0A7K1TJS7_9BACT</name>
<comment type="caution">
    <text evidence="3">The sequence shown here is derived from an EMBL/GenBank/DDBJ whole genome shotgun (WGS) entry which is preliminary data.</text>
</comment>
<dbReference type="AlphaFoldDB" id="A0A7K1TJS7"/>
<keyword evidence="1" id="KW-0732">Signal</keyword>
<evidence type="ECO:0000259" key="2">
    <source>
        <dbReference type="Pfam" id="PF13568"/>
    </source>
</evidence>
<evidence type="ECO:0000313" key="3">
    <source>
        <dbReference type="EMBL" id="MVN78623.1"/>
    </source>
</evidence>
<keyword evidence="4" id="KW-1185">Reference proteome</keyword>
<feature type="chain" id="PRO_5029670021" evidence="1">
    <location>
        <begin position="23"/>
        <end position="247"/>
    </location>
</feature>
<dbReference type="RefSeq" id="WP_157568937.1">
    <property type="nucleotide sequence ID" value="NZ_WQKZ01000006.1"/>
</dbReference>
<feature type="domain" description="Outer membrane protein beta-barrel" evidence="2">
    <location>
        <begin position="22"/>
        <end position="213"/>
    </location>
</feature>
<feature type="signal peptide" evidence="1">
    <location>
        <begin position="1"/>
        <end position="22"/>
    </location>
</feature>
<dbReference type="EMBL" id="WQKZ01000006">
    <property type="protein sequence ID" value="MVN78623.1"/>
    <property type="molecule type" value="Genomic_DNA"/>
</dbReference>
<dbReference type="InterPro" id="IPR025665">
    <property type="entry name" value="Beta-barrel_OMP_2"/>
</dbReference>
<dbReference type="Proteomes" id="UP000441336">
    <property type="component" value="Unassembled WGS sequence"/>
</dbReference>
<reference evidence="3 4" key="1">
    <citation type="submission" date="2019-12" db="EMBL/GenBank/DDBJ databases">
        <title>Hymenobacter sp. HMF4947 Genome sequencing and assembly.</title>
        <authorList>
            <person name="Kang H."/>
            <person name="Cha I."/>
            <person name="Kim H."/>
            <person name="Joh K."/>
        </authorList>
    </citation>
    <scope>NUCLEOTIDE SEQUENCE [LARGE SCALE GENOMIC DNA]</scope>
    <source>
        <strain evidence="3 4">HMF4947</strain>
    </source>
</reference>
<protein>
    <submittedName>
        <fullName evidence="3">Outer membrane beta-barrel protein</fullName>
    </submittedName>
</protein>
<evidence type="ECO:0000256" key="1">
    <source>
        <dbReference type="SAM" id="SignalP"/>
    </source>
</evidence>
<evidence type="ECO:0000313" key="4">
    <source>
        <dbReference type="Proteomes" id="UP000441336"/>
    </source>
</evidence>
<organism evidence="3 4">
    <name type="scientific">Hymenobacter ginkgonis</name>
    <dbReference type="NCBI Taxonomy" id="2682976"/>
    <lineage>
        <taxon>Bacteria</taxon>
        <taxon>Pseudomonadati</taxon>
        <taxon>Bacteroidota</taxon>
        <taxon>Cytophagia</taxon>
        <taxon>Cytophagales</taxon>
        <taxon>Hymenobacteraceae</taxon>
        <taxon>Hymenobacter</taxon>
    </lineage>
</organism>
<proteinExistence type="predicted"/>
<sequence>MPQLATPLLLAALLLSAATATAQTTFRLGLRGGANRAATTLAAASNTSETFFSISADKAAIYGWQAGVAAEVAFGKWALQPALVFSQKGEKFHTVIASRDSGFPSLADQTSTNRYNWLELPLNLVYTMHGDHGLQLFAGPYVALGVGGRAKGSALFNSSGILGPHTQAIDDQINYGTDTNNRRLDAGINFGIGYRQGPVQVQVGYGLGLRNLHQTSGDEVADRIHNFGADAAYNRVAQLTGTYFFNL</sequence>
<gene>
    <name evidence="3" type="ORF">GO988_20005</name>
</gene>
<accession>A0A7K1TJS7</accession>